<sequence>MAEAIEFALEDCLADTWAQVDAGLLARAEAQEAMRRRRAFEAAWQSTAAVGAGGSVAAYRLRVFRDYIQYEEALATLLAVRLGRRAAAGRKRRRDGGDSRLPVNRLTGRWHRRVLALYERAVRCRWLRGDESIWLGYARYALQAGSVSICRRVLSRALSAIGARSCRVYAVAGAVEADVRGSVGTARALFQRGLRAHAQQPEMWAQYFAFELAFALRLHKRRQVLLADAHEAVRLQVPLLVLQHGAQQLTSGGARQQFVQRCRELIPSVAADAAAVQSVLSEHLEQWERTGGSDCV</sequence>
<dbReference type="SMART" id="SM00386">
    <property type="entry name" value="HAT"/>
    <property type="match status" value="2"/>
</dbReference>
<dbReference type="InterPro" id="IPR003107">
    <property type="entry name" value="HAT"/>
</dbReference>
<dbReference type="PANTHER" id="PTHR23271">
    <property type="entry name" value="HEPATOCELLULAR CARCINOMA-ASSOCIATED ANTIGEN 66"/>
    <property type="match status" value="1"/>
</dbReference>
<dbReference type="Proteomes" id="UP001301350">
    <property type="component" value="Unassembled WGS sequence"/>
</dbReference>
<proteinExistence type="inferred from homology"/>
<dbReference type="GO" id="GO:0000462">
    <property type="term" value="P:maturation of SSU-rRNA from tricistronic rRNA transcript (SSU-rRNA, 5.8S rRNA, LSU-rRNA)"/>
    <property type="evidence" value="ECO:0007669"/>
    <property type="project" value="InterPro"/>
</dbReference>
<organism evidence="2 3">
    <name type="scientific">Cyanidium caldarium</name>
    <name type="common">Red alga</name>
    <dbReference type="NCBI Taxonomy" id="2771"/>
    <lineage>
        <taxon>Eukaryota</taxon>
        <taxon>Rhodophyta</taxon>
        <taxon>Bangiophyceae</taxon>
        <taxon>Cyanidiales</taxon>
        <taxon>Cyanidiaceae</taxon>
        <taxon>Cyanidium</taxon>
    </lineage>
</organism>
<evidence type="ECO:0000256" key="1">
    <source>
        <dbReference type="ARBA" id="ARBA00010734"/>
    </source>
</evidence>
<comment type="caution">
    <text evidence="2">The sequence shown here is derived from an EMBL/GenBank/DDBJ whole genome shotgun (WGS) entry which is preliminary data.</text>
</comment>
<accession>A0AAV9IZP3</accession>
<dbReference type="GO" id="GO:0030515">
    <property type="term" value="F:snoRNA binding"/>
    <property type="evidence" value="ECO:0007669"/>
    <property type="project" value="InterPro"/>
</dbReference>
<dbReference type="Gene3D" id="1.25.40.10">
    <property type="entry name" value="Tetratricopeptide repeat domain"/>
    <property type="match status" value="1"/>
</dbReference>
<dbReference type="EMBL" id="JANCYW010000013">
    <property type="protein sequence ID" value="KAK4537544.1"/>
    <property type="molecule type" value="Genomic_DNA"/>
</dbReference>
<evidence type="ECO:0008006" key="4">
    <source>
        <dbReference type="Google" id="ProtNLM"/>
    </source>
</evidence>
<keyword evidence="3" id="KW-1185">Reference proteome</keyword>
<protein>
    <recommendedName>
        <fullName evidence="4">U3 small nucleolar RNA-associated protein 6</fullName>
    </recommendedName>
</protein>
<name>A0AAV9IZP3_CYACA</name>
<evidence type="ECO:0000313" key="2">
    <source>
        <dbReference type="EMBL" id="KAK4537544.1"/>
    </source>
</evidence>
<dbReference type="PANTHER" id="PTHR23271:SF1">
    <property type="entry name" value="U3 SMALL NUCLEOLAR RNA-ASSOCIATED PROTEIN 6 HOMOLOG"/>
    <property type="match status" value="1"/>
</dbReference>
<evidence type="ECO:0000313" key="3">
    <source>
        <dbReference type="Proteomes" id="UP001301350"/>
    </source>
</evidence>
<comment type="similarity">
    <text evidence="1">Belongs to the UTP6 family.</text>
</comment>
<dbReference type="GO" id="GO:0032040">
    <property type="term" value="C:small-subunit processome"/>
    <property type="evidence" value="ECO:0007669"/>
    <property type="project" value="TreeGrafter"/>
</dbReference>
<dbReference type="InterPro" id="IPR013949">
    <property type="entry name" value="Utp6"/>
</dbReference>
<dbReference type="SUPFAM" id="SSF48452">
    <property type="entry name" value="TPR-like"/>
    <property type="match status" value="1"/>
</dbReference>
<dbReference type="GO" id="GO:0034388">
    <property type="term" value="C:Pwp2p-containing subcomplex of 90S preribosome"/>
    <property type="evidence" value="ECO:0007669"/>
    <property type="project" value="TreeGrafter"/>
</dbReference>
<gene>
    <name evidence="2" type="ORF">CDCA_CDCA13G3569</name>
</gene>
<dbReference type="AlphaFoldDB" id="A0AAV9IZP3"/>
<dbReference type="InterPro" id="IPR011990">
    <property type="entry name" value="TPR-like_helical_dom_sf"/>
</dbReference>
<reference evidence="2 3" key="1">
    <citation type="submission" date="2022-07" db="EMBL/GenBank/DDBJ databases">
        <title>Genome-wide signatures of adaptation to extreme environments.</title>
        <authorList>
            <person name="Cho C.H."/>
            <person name="Yoon H.S."/>
        </authorList>
    </citation>
    <scope>NUCLEOTIDE SEQUENCE [LARGE SCALE GENOMIC DNA]</scope>
    <source>
        <strain evidence="2 3">DBV 063 E5</strain>
    </source>
</reference>